<dbReference type="Proteomes" id="UP001165289">
    <property type="component" value="Unassembled WGS sequence"/>
</dbReference>
<evidence type="ECO:0000256" key="1">
    <source>
        <dbReference type="SAM" id="MobiDB-lite"/>
    </source>
</evidence>
<protein>
    <submittedName>
        <fullName evidence="2">Uncharacterized protein</fullName>
    </submittedName>
</protein>
<evidence type="ECO:0000313" key="3">
    <source>
        <dbReference type="Proteomes" id="UP001165289"/>
    </source>
</evidence>
<gene>
    <name evidence="2" type="ORF">LOD99_1117</name>
</gene>
<dbReference type="EMBL" id="JAKMXF010000144">
    <property type="protein sequence ID" value="KAI6656317.1"/>
    <property type="molecule type" value="Genomic_DNA"/>
</dbReference>
<comment type="caution">
    <text evidence="2">The sequence shown here is derived from an EMBL/GenBank/DDBJ whole genome shotgun (WGS) entry which is preliminary data.</text>
</comment>
<sequence length="150" mass="17419">MSNGALPQKWNTHTQPLPNTPALNSSGIEPQLAIQQNIYKNHKDISHAKQKPPDYYQYPHPRQPYPSYMYPQAPYDLSPYHIGSPAMQRRPNPEWSQWGQEMTPMVETMPSGVPQQEQTWPNEWGHHHPIYPHMYGPMYRGTRTQGCRGT</sequence>
<proteinExistence type="predicted"/>
<dbReference type="AlphaFoldDB" id="A0AAV7K4W4"/>
<organism evidence="2 3">
    <name type="scientific">Oopsacas minuta</name>
    <dbReference type="NCBI Taxonomy" id="111878"/>
    <lineage>
        <taxon>Eukaryota</taxon>
        <taxon>Metazoa</taxon>
        <taxon>Porifera</taxon>
        <taxon>Hexactinellida</taxon>
        <taxon>Hexasterophora</taxon>
        <taxon>Lyssacinosida</taxon>
        <taxon>Leucopsacidae</taxon>
        <taxon>Oopsacas</taxon>
    </lineage>
</organism>
<evidence type="ECO:0000313" key="2">
    <source>
        <dbReference type="EMBL" id="KAI6656317.1"/>
    </source>
</evidence>
<feature type="region of interest" description="Disordered" evidence="1">
    <location>
        <begin position="1"/>
        <end position="26"/>
    </location>
</feature>
<accession>A0AAV7K4W4</accession>
<reference evidence="2 3" key="1">
    <citation type="journal article" date="2023" name="BMC Biol.">
        <title>The compact genome of the sponge Oopsacas minuta (Hexactinellida) is lacking key metazoan core genes.</title>
        <authorList>
            <person name="Santini S."/>
            <person name="Schenkelaars Q."/>
            <person name="Jourda C."/>
            <person name="Duchesne M."/>
            <person name="Belahbib H."/>
            <person name="Rocher C."/>
            <person name="Selva M."/>
            <person name="Riesgo A."/>
            <person name="Vervoort M."/>
            <person name="Leys S.P."/>
            <person name="Kodjabachian L."/>
            <person name="Le Bivic A."/>
            <person name="Borchiellini C."/>
            <person name="Claverie J.M."/>
            <person name="Renard E."/>
        </authorList>
    </citation>
    <scope>NUCLEOTIDE SEQUENCE [LARGE SCALE GENOMIC DNA]</scope>
    <source>
        <strain evidence="2">SPO-2</strain>
    </source>
</reference>
<name>A0AAV7K4W4_9METZ</name>
<keyword evidence="3" id="KW-1185">Reference proteome</keyword>